<accession>A0AAD5LS87</accession>
<name>A0AAD5LS87_PYTIN</name>
<comment type="caution">
    <text evidence="1">The sequence shown here is derived from an EMBL/GenBank/DDBJ whole genome shotgun (WGS) entry which is preliminary data.</text>
</comment>
<evidence type="ECO:0000313" key="2">
    <source>
        <dbReference type="Proteomes" id="UP001209570"/>
    </source>
</evidence>
<protein>
    <recommendedName>
        <fullName evidence="3">Peptidase A2 domain-containing protein</fullName>
    </recommendedName>
</protein>
<gene>
    <name evidence="1" type="ORF">P43SY_010678</name>
</gene>
<evidence type="ECO:0000313" key="1">
    <source>
        <dbReference type="EMBL" id="KAJ0391234.1"/>
    </source>
</evidence>
<dbReference type="EMBL" id="JAKCXM010001199">
    <property type="protein sequence ID" value="KAJ0391234.1"/>
    <property type="molecule type" value="Genomic_DNA"/>
</dbReference>
<dbReference type="Proteomes" id="UP001209570">
    <property type="component" value="Unassembled WGS sequence"/>
</dbReference>
<sequence>MKADGVPRDTPVRMVGGDGLPTVRVWIRGKECGMKLDTCAAYSVAGARMKTCGEQLGQAPPVDCVQGLGGQQLRVEGLWRFSFRTVYNQAVELDALLVEGCDEEILLGKDFLVAKKARIDFETNEARYVEDENEVILPFTVGAVGGTAAVRLVRGQKVPTQTHTTFRVPVAAPDGTVGVFEPLQRRQEWLMAPRTVTVVRQGHVTVPILNVLGRTTKLPARKQLGSWVPLGGDLEILEERGDLARRKVERWVAKLRADKLAPLPNEKDLHLDHLSEGDAELVACVLRAFPGVVSEATVCPPLTKTGVEHHIPTGTAAPILHRGWRKSVAENAIIDEHVRKMLDEGVIEMGNGPWGCHLA</sequence>
<dbReference type="AlphaFoldDB" id="A0AAD5LS87"/>
<proteinExistence type="predicted"/>
<dbReference type="InterPro" id="IPR021109">
    <property type="entry name" value="Peptidase_aspartic_dom_sf"/>
</dbReference>
<organism evidence="1 2">
    <name type="scientific">Pythium insidiosum</name>
    <name type="common">Pythiosis disease agent</name>
    <dbReference type="NCBI Taxonomy" id="114742"/>
    <lineage>
        <taxon>Eukaryota</taxon>
        <taxon>Sar</taxon>
        <taxon>Stramenopiles</taxon>
        <taxon>Oomycota</taxon>
        <taxon>Peronosporomycetes</taxon>
        <taxon>Pythiales</taxon>
        <taxon>Pythiaceae</taxon>
        <taxon>Pythium</taxon>
    </lineage>
</organism>
<reference evidence="1" key="1">
    <citation type="submission" date="2021-12" db="EMBL/GenBank/DDBJ databases">
        <title>Prjna785345.</title>
        <authorList>
            <person name="Rujirawat T."/>
            <person name="Krajaejun T."/>
        </authorList>
    </citation>
    <scope>NUCLEOTIDE SEQUENCE</scope>
    <source>
        <strain evidence="1">Pi057C3</strain>
    </source>
</reference>
<evidence type="ECO:0008006" key="3">
    <source>
        <dbReference type="Google" id="ProtNLM"/>
    </source>
</evidence>
<dbReference type="Gene3D" id="2.40.70.10">
    <property type="entry name" value="Acid Proteases"/>
    <property type="match status" value="1"/>
</dbReference>
<keyword evidence="2" id="KW-1185">Reference proteome</keyword>